<dbReference type="Proteomes" id="UP000273898">
    <property type="component" value="Unassembled WGS sequence"/>
</dbReference>
<name>A0A497YGN1_9SPHI</name>
<gene>
    <name evidence="1" type="ORF">BCL90_0222</name>
    <name evidence="2" type="ORF">E3V97_09540</name>
</gene>
<dbReference type="EMBL" id="RCCK01000010">
    <property type="protein sequence ID" value="RLJ79520.1"/>
    <property type="molecule type" value="Genomic_DNA"/>
</dbReference>
<dbReference type="OrthoDB" id="1074170at2"/>
<organism evidence="1 3">
    <name type="scientific">Pedobacter alluvionis</name>
    <dbReference type="NCBI Taxonomy" id="475253"/>
    <lineage>
        <taxon>Bacteria</taxon>
        <taxon>Pseudomonadati</taxon>
        <taxon>Bacteroidota</taxon>
        <taxon>Sphingobacteriia</taxon>
        <taxon>Sphingobacteriales</taxon>
        <taxon>Sphingobacteriaceae</taxon>
        <taxon>Pedobacter</taxon>
    </lineage>
</organism>
<sequence length="77" mass="9034">MNKKSGEVYYWFHETDDWGLKGVDKWPCKIAESIEEFTNQLILPELPSPQEVEIAKKNSRVKITPISVKTKNEQREK</sequence>
<evidence type="ECO:0000313" key="4">
    <source>
        <dbReference type="Proteomes" id="UP000297429"/>
    </source>
</evidence>
<reference evidence="2 4" key="2">
    <citation type="submission" date="2019-03" db="EMBL/GenBank/DDBJ databases">
        <authorList>
            <person name="He R.-H."/>
        </authorList>
    </citation>
    <scope>NUCLEOTIDE SEQUENCE [LARGE SCALE GENOMIC DNA]</scope>
    <source>
        <strain evidence="2 4">DSM 19624</strain>
    </source>
</reference>
<keyword evidence="4" id="KW-1185">Reference proteome</keyword>
<evidence type="ECO:0000313" key="1">
    <source>
        <dbReference type="EMBL" id="RLJ79520.1"/>
    </source>
</evidence>
<dbReference type="EMBL" id="SOPX01000002">
    <property type="protein sequence ID" value="TFB30870.1"/>
    <property type="molecule type" value="Genomic_DNA"/>
</dbReference>
<dbReference type="Proteomes" id="UP000297429">
    <property type="component" value="Unassembled WGS sequence"/>
</dbReference>
<reference evidence="1 3" key="1">
    <citation type="submission" date="2018-10" db="EMBL/GenBank/DDBJ databases">
        <title>Genomic Encyclopedia of Archaeal and Bacterial Type Strains, Phase II (KMG-II): from individual species to whole genera.</title>
        <authorList>
            <person name="Goeker M."/>
        </authorList>
    </citation>
    <scope>NUCLEOTIDE SEQUENCE [LARGE SCALE GENOMIC DNA]</scope>
    <source>
        <strain evidence="1 3">DSM 19624</strain>
    </source>
</reference>
<proteinExistence type="predicted"/>
<dbReference type="AlphaFoldDB" id="A0A497YGN1"/>
<evidence type="ECO:0000313" key="2">
    <source>
        <dbReference type="EMBL" id="TFB30870.1"/>
    </source>
</evidence>
<accession>A0A497YGN1</accession>
<evidence type="ECO:0000313" key="3">
    <source>
        <dbReference type="Proteomes" id="UP000273898"/>
    </source>
</evidence>
<dbReference type="RefSeq" id="WP_121282117.1">
    <property type="nucleotide sequence ID" value="NZ_RCCK01000010.1"/>
</dbReference>
<comment type="caution">
    <text evidence="1">The sequence shown here is derived from an EMBL/GenBank/DDBJ whole genome shotgun (WGS) entry which is preliminary data.</text>
</comment>
<protein>
    <submittedName>
        <fullName evidence="1">Uncharacterized protein</fullName>
    </submittedName>
</protein>